<evidence type="ECO:0000313" key="2">
    <source>
        <dbReference type="EMBL" id="MBB3089730.1"/>
    </source>
</evidence>
<dbReference type="InterPro" id="IPR045155">
    <property type="entry name" value="Beta-lactam_cat"/>
</dbReference>
<comment type="caution">
    <text evidence="2">The sequence shown here is derived from an EMBL/GenBank/DDBJ whole genome shotgun (WGS) entry which is preliminary data.</text>
</comment>
<evidence type="ECO:0000259" key="1">
    <source>
        <dbReference type="Pfam" id="PF13354"/>
    </source>
</evidence>
<dbReference type="PANTHER" id="PTHR35333:SF3">
    <property type="entry name" value="BETA-LACTAMASE-TYPE TRANSPEPTIDASE FOLD CONTAINING PROTEIN"/>
    <property type="match status" value="1"/>
</dbReference>
<dbReference type="RefSeq" id="WP_183545771.1">
    <property type="nucleotide sequence ID" value="NZ_BMQT01000009.1"/>
</dbReference>
<dbReference type="GO" id="GO:0008800">
    <property type="term" value="F:beta-lactamase activity"/>
    <property type="evidence" value="ECO:0007669"/>
    <property type="project" value="UniProtKB-EC"/>
</dbReference>
<dbReference type="GO" id="GO:0046677">
    <property type="term" value="P:response to antibiotic"/>
    <property type="evidence" value="ECO:0007669"/>
    <property type="project" value="InterPro"/>
</dbReference>
<sequence>MNTSNSPSLAAEAVRARAELGSAGLSASLLVRDLDRDLEVGVDPDDQLPLLSLAKLPIALATLERIRVGELDGSAPVTVQPGRHEVPGPQGTSRFRHPATVAIDDLVYLCLSVSDSQAADALLALTPPDQVAEIAQRLGVPVIPIRHGLGELSNTAVERLEEHRTGLGYALAARSVDERNSSPLGWLDVTHATSSSARTFVDLLAAIWTDGSGIHPEVSSRLRALLAANVYRQRLAPEFDSDLTIWSSKTGTGLNLRHEVGVAEHHDGARIAIAILSRSRVEAGVQPAADITLGRVARRLHDAVRRA</sequence>
<protein>
    <submittedName>
        <fullName evidence="2">Beta-lactamase class A</fullName>
        <ecNumber evidence="2">3.5.2.6</ecNumber>
    </submittedName>
</protein>
<dbReference type="Proteomes" id="UP000577707">
    <property type="component" value="Unassembled WGS sequence"/>
</dbReference>
<dbReference type="GO" id="GO:0030655">
    <property type="term" value="P:beta-lactam antibiotic catabolic process"/>
    <property type="evidence" value="ECO:0007669"/>
    <property type="project" value="InterPro"/>
</dbReference>
<dbReference type="Gene3D" id="3.40.710.10">
    <property type="entry name" value="DD-peptidase/beta-lactamase superfamily"/>
    <property type="match status" value="1"/>
</dbReference>
<dbReference type="InterPro" id="IPR012338">
    <property type="entry name" value="Beta-lactam/transpept-like"/>
</dbReference>
<dbReference type="Pfam" id="PF13354">
    <property type="entry name" value="Beta-lactamase2"/>
    <property type="match status" value="1"/>
</dbReference>
<dbReference type="EMBL" id="JACHXG010000005">
    <property type="protein sequence ID" value="MBB3089730.1"/>
    <property type="molecule type" value="Genomic_DNA"/>
</dbReference>
<feature type="domain" description="Beta-lactamase class A catalytic" evidence="1">
    <location>
        <begin position="29"/>
        <end position="276"/>
    </location>
</feature>
<gene>
    <name evidence="2" type="ORF">FHS12_002679</name>
</gene>
<dbReference type="PANTHER" id="PTHR35333">
    <property type="entry name" value="BETA-LACTAMASE"/>
    <property type="match status" value="1"/>
</dbReference>
<name>A0A7W5A5D2_9ACTN</name>
<accession>A0A7W5A5D2</accession>
<evidence type="ECO:0000313" key="3">
    <source>
        <dbReference type="Proteomes" id="UP000577707"/>
    </source>
</evidence>
<reference evidence="2 3" key="1">
    <citation type="submission" date="2020-08" db="EMBL/GenBank/DDBJ databases">
        <title>Genomic Encyclopedia of Type Strains, Phase III (KMG-III): the genomes of soil and plant-associated and newly described type strains.</title>
        <authorList>
            <person name="Whitman W."/>
        </authorList>
    </citation>
    <scope>NUCLEOTIDE SEQUENCE [LARGE SCALE GENOMIC DNA]</scope>
    <source>
        <strain evidence="2 3">CECT 3302</strain>
    </source>
</reference>
<dbReference type="SUPFAM" id="SSF56601">
    <property type="entry name" value="beta-lactamase/transpeptidase-like"/>
    <property type="match status" value="1"/>
</dbReference>
<organism evidence="2 3">
    <name type="scientific">Nocardioides albus</name>
    <dbReference type="NCBI Taxonomy" id="1841"/>
    <lineage>
        <taxon>Bacteria</taxon>
        <taxon>Bacillati</taxon>
        <taxon>Actinomycetota</taxon>
        <taxon>Actinomycetes</taxon>
        <taxon>Propionibacteriales</taxon>
        <taxon>Nocardioidaceae</taxon>
        <taxon>Nocardioides</taxon>
    </lineage>
</organism>
<dbReference type="EC" id="3.5.2.6" evidence="2"/>
<dbReference type="InterPro" id="IPR000871">
    <property type="entry name" value="Beta-lactam_class-A"/>
</dbReference>
<proteinExistence type="predicted"/>
<keyword evidence="3" id="KW-1185">Reference proteome</keyword>
<keyword evidence="2" id="KW-0378">Hydrolase</keyword>
<dbReference type="AlphaFoldDB" id="A0A7W5A5D2"/>